<feature type="domain" description="Gfo/Idh/MocA-like oxidoreductase C-terminal" evidence="2">
    <location>
        <begin position="163"/>
        <end position="320"/>
    </location>
</feature>
<gene>
    <name evidence="3" type="ORF">PPG34_04940</name>
</gene>
<dbReference type="InterPro" id="IPR004104">
    <property type="entry name" value="Gfo/Idh/MocA-like_OxRdtase_C"/>
</dbReference>
<dbReference type="RefSeq" id="WP_313832034.1">
    <property type="nucleotide sequence ID" value="NZ_JAQOUE010000001.1"/>
</dbReference>
<accession>A0ABU3K5M8</accession>
<dbReference type="SUPFAM" id="SSF51735">
    <property type="entry name" value="NAD(P)-binding Rossmann-fold domains"/>
    <property type="match status" value="1"/>
</dbReference>
<organism evidence="3 4">
    <name type="scientific">Candidatus Nitronereus thalassa</name>
    <dbReference type="NCBI Taxonomy" id="3020898"/>
    <lineage>
        <taxon>Bacteria</taxon>
        <taxon>Pseudomonadati</taxon>
        <taxon>Nitrospirota</taxon>
        <taxon>Nitrospiria</taxon>
        <taxon>Nitrospirales</taxon>
        <taxon>Nitrospiraceae</taxon>
        <taxon>Candidatus Nitronereus</taxon>
    </lineage>
</organism>
<comment type="caution">
    <text evidence="3">The sequence shown here is derived from an EMBL/GenBank/DDBJ whole genome shotgun (WGS) entry which is preliminary data.</text>
</comment>
<dbReference type="InterPro" id="IPR000683">
    <property type="entry name" value="Gfo/Idh/MocA-like_OxRdtase_N"/>
</dbReference>
<dbReference type="Gene3D" id="3.40.50.720">
    <property type="entry name" value="NAD(P)-binding Rossmann-like Domain"/>
    <property type="match status" value="1"/>
</dbReference>
<dbReference type="SUPFAM" id="SSF55347">
    <property type="entry name" value="Glyceraldehyde-3-phosphate dehydrogenase-like, C-terminal domain"/>
    <property type="match status" value="1"/>
</dbReference>
<dbReference type="Pfam" id="PF02894">
    <property type="entry name" value="GFO_IDH_MocA_C"/>
    <property type="match status" value="1"/>
</dbReference>
<evidence type="ECO:0000259" key="1">
    <source>
        <dbReference type="Pfam" id="PF01408"/>
    </source>
</evidence>
<dbReference type="Pfam" id="PF01408">
    <property type="entry name" value="GFO_IDH_MocA"/>
    <property type="match status" value="1"/>
</dbReference>
<sequence length="323" mass="35844">MKSLGIGLIGLGRHGQRYAHHLLEGIPRCQLVAVCRRDSTKGQPFAKKHSLQFYQDYHDLLTHPEIQAIVVVTPPSEAISIALQAIRHHKPVLIEKPMGSSAKEAQQLLAQSTQEHIPVMVAQTTRYEETIAQLKSYGNKIGTWRYLVLTNRLPPSENPLLQSPGTSRGALLEIGIHQLDLVRFLTGQEVSQVYCEMERSHPENPETRAWVTLHTNSGLPCLLDISRVSQGRFTRTEIIGETGQLIADMTSPSLTLLRKDDHPRVIPLTSQPTIPQVLSDFVDAIQSEIPMPVTGLDGLRAVQIADACYESAKTQRTITISPI</sequence>
<proteinExistence type="predicted"/>
<protein>
    <submittedName>
        <fullName evidence="3">Gfo/Idh/MocA family oxidoreductase</fullName>
    </submittedName>
</protein>
<evidence type="ECO:0000313" key="3">
    <source>
        <dbReference type="EMBL" id="MDT7041686.1"/>
    </source>
</evidence>
<dbReference type="InterPro" id="IPR036291">
    <property type="entry name" value="NAD(P)-bd_dom_sf"/>
</dbReference>
<dbReference type="Proteomes" id="UP001250932">
    <property type="component" value="Unassembled WGS sequence"/>
</dbReference>
<dbReference type="Gene3D" id="3.30.360.10">
    <property type="entry name" value="Dihydrodipicolinate Reductase, domain 2"/>
    <property type="match status" value="1"/>
</dbReference>
<reference evidence="3 4" key="1">
    <citation type="journal article" date="2023" name="ISME J.">
        <title>Cultivation and genomic characterization of novel and ubiquitous marine nitrite-oxidizing bacteria from the Nitrospirales.</title>
        <authorList>
            <person name="Mueller A.J."/>
            <person name="Daebeler A."/>
            <person name="Herbold C.W."/>
            <person name="Kirkegaard R.H."/>
            <person name="Daims H."/>
        </authorList>
    </citation>
    <scope>NUCLEOTIDE SEQUENCE [LARGE SCALE GENOMIC DNA]</scope>
    <source>
        <strain evidence="3 4">EB</strain>
    </source>
</reference>
<keyword evidence="4" id="KW-1185">Reference proteome</keyword>
<dbReference type="EMBL" id="JAQOUE010000001">
    <property type="protein sequence ID" value="MDT7041686.1"/>
    <property type="molecule type" value="Genomic_DNA"/>
</dbReference>
<dbReference type="PANTHER" id="PTHR43377">
    <property type="entry name" value="BILIVERDIN REDUCTASE A"/>
    <property type="match status" value="1"/>
</dbReference>
<evidence type="ECO:0000313" key="4">
    <source>
        <dbReference type="Proteomes" id="UP001250932"/>
    </source>
</evidence>
<feature type="domain" description="Gfo/Idh/MocA-like oxidoreductase N-terminal" evidence="1">
    <location>
        <begin position="5"/>
        <end position="122"/>
    </location>
</feature>
<dbReference type="InterPro" id="IPR051450">
    <property type="entry name" value="Gfo/Idh/MocA_Oxidoreductases"/>
</dbReference>
<evidence type="ECO:0000259" key="2">
    <source>
        <dbReference type="Pfam" id="PF02894"/>
    </source>
</evidence>
<name>A0ABU3K5M8_9BACT</name>
<dbReference type="PANTHER" id="PTHR43377:SF1">
    <property type="entry name" value="BILIVERDIN REDUCTASE A"/>
    <property type="match status" value="1"/>
</dbReference>